<accession>A0AAD7CZN5</accession>
<evidence type="ECO:0000313" key="2">
    <source>
        <dbReference type="EMBL" id="KAJ7671850.1"/>
    </source>
</evidence>
<keyword evidence="3" id="KW-1185">Reference proteome</keyword>
<sequence>MRNICWCSLLHLVGALSRRGQETPGPTKIGIQPGPTRSAVQSKSYQNARITMLLASRSTGTKSSSKTPKRRTTRIKLPPEAHSVMQPLSVPFTRDCTVLPILADTNHPQDIRQGCVHPRELAADHWALESHPAEVSAILEEWIKGLDVSVRDIEVVTRGTESKYLRRPAPGFRG</sequence>
<dbReference type="EMBL" id="JARKIE010000171">
    <property type="protein sequence ID" value="KAJ7671850.1"/>
    <property type="molecule type" value="Genomic_DNA"/>
</dbReference>
<keyword evidence="1" id="KW-0732">Signal</keyword>
<reference evidence="2" key="1">
    <citation type="submission" date="2023-03" db="EMBL/GenBank/DDBJ databases">
        <title>Massive genome expansion in bonnet fungi (Mycena s.s.) driven by repeated elements and novel gene families across ecological guilds.</title>
        <authorList>
            <consortium name="Lawrence Berkeley National Laboratory"/>
            <person name="Harder C.B."/>
            <person name="Miyauchi S."/>
            <person name="Viragh M."/>
            <person name="Kuo A."/>
            <person name="Thoen E."/>
            <person name="Andreopoulos B."/>
            <person name="Lu D."/>
            <person name="Skrede I."/>
            <person name="Drula E."/>
            <person name="Henrissat B."/>
            <person name="Morin E."/>
            <person name="Kohler A."/>
            <person name="Barry K."/>
            <person name="LaButti K."/>
            <person name="Morin E."/>
            <person name="Salamov A."/>
            <person name="Lipzen A."/>
            <person name="Mereny Z."/>
            <person name="Hegedus B."/>
            <person name="Baldrian P."/>
            <person name="Stursova M."/>
            <person name="Weitz H."/>
            <person name="Taylor A."/>
            <person name="Grigoriev I.V."/>
            <person name="Nagy L.G."/>
            <person name="Martin F."/>
            <person name="Kauserud H."/>
        </authorList>
    </citation>
    <scope>NUCLEOTIDE SEQUENCE</scope>
    <source>
        <strain evidence="2">CBHHK067</strain>
    </source>
</reference>
<name>A0AAD7CZN5_MYCRO</name>
<feature type="chain" id="PRO_5042183817" evidence="1">
    <location>
        <begin position="16"/>
        <end position="174"/>
    </location>
</feature>
<evidence type="ECO:0000256" key="1">
    <source>
        <dbReference type="SAM" id="SignalP"/>
    </source>
</evidence>
<gene>
    <name evidence="2" type="ORF">B0H17DRAFT_1141390</name>
</gene>
<dbReference type="AlphaFoldDB" id="A0AAD7CZN5"/>
<organism evidence="2 3">
    <name type="scientific">Mycena rosella</name>
    <name type="common">Pink bonnet</name>
    <name type="synonym">Agaricus rosellus</name>
    <dbReference type="NCBI Taxonomy" id="1033263"/>
    <lineage>
        <taxon>Eukaryota</taxon>
        <taxon>Fungi</taxon>
        <taxon>Dikarya</taxon>
        <taxon>Basidiomycota</taxon>
        <taxon>Agaricomycotina</taxon>
        <taxon>Agaricomycetes</taxon>
        <taxon>Agaricomycetidae</taxon>
        <taxon>Agaricales</taxon>
        <taxon>Marasmiineae</taxon>
        <taxon>Mycenaceae</taxon>
        <taxon>Mycena</taxon>
    </lineage>
</organism>
<protein>
    <submittedName>
        <fullName evidence="2">Uncharacterized protein</fullName>
    </submittedName>
</protein>
<comment type="caution">
    <text evidence="2">The sequence shown here is derived from an EMBL/GenBank/DDBJ whole genome shotgun (WGS) entry which is preliminary data.</text>
</comment>
<dbReference type="Proteomes" id="UP001221757">
    <property type="component" value="Unassembled WGS sequence"/>
</dbReference>
<evidence type="ECO:0000313" key="3">
    <source>
        <dbReference type="Proteomes" id="UP001221757"/>
    </source>
</evidence>
<proteinExistence type="predicted"/>
<feature type="signal peptide" evidence="1">
    <location>
        <begin position="1"/>
        <end position="15"/>
    </location>
</feature>